<sequence>MTSWYRFNNSQEIECTLNKFADDTKLGGSVDLLEGWKALQRDLDRLDQWTKASGMRFNKAKCRVLHFGHNNRMQHYRLGEEWLESCLAEKDLGVLVDSRLNMSQQCAQMDQPKGLKESGREGLPSCNIFQLDVRGEGVNNIRLDCSKLSDNTSGLGGQGASKDLQPGSLSQSDDTALHSKPYGEEPVAPEELEVNSETPVRHLKGCSLKKAAQPTAELKCLYTNAHSMGNKQEELEAIMLLERYDIVAITEPWWDES</sequence>
<evidence type="ECO:0000313" key="2">
    <source>
        <dbReference type="EMBL" id="PKU28576.1"/>
    </source>
</evidence>
<accession>A0A2I0T455</accession>
<evidence type="ECO:0000313" key="3">
    <source>
        <dbReference type="Proteomes" id="UP000233556"/>
    </source>
</evidence>
<dbReference type="GO" id="GO:0003964">
    <property type="term" value="F:RNA-directed DNA polymerase activity"/>
    <property type="evidence" value="ECO:0007669"/>
    <property type="project" value="UniProtKB-KW"/>
</dbReference>
<dbReference type="Proteomes" id="UP000233556">
    <property type="component" value="Unassembled WGS sequence"/>
</dbReference>
<organism evidence="2 3">
    <name type="scientific">Limosa lapponica baueri</name>
    <dbReference type="NCBI Taxonomy" id="1758121"/>
    <lineage>
        <taxon>Eukaryota</taxon>
        <taxon>Metazoa</taxon>
        <taxon>Chordata</taxon>
        <taxon>Craniata</taxon>
        <taxon>Vertebrata</taxon>
        <taxon>Euteleostomi</taxon>
        <taxon>Archelosauria</taxon>
        <taxon>Archosauria</taxon>
        <taxon>Dinosauria</taxon>
        <taxon>Saurischia</taxon>
        <taxon>Theropoda</taxon>
        <taxon>Coelurosauria</taxon>
        <taxon>Aves</taxon>
        <taxon>Neognathae</taxon>
        <taxon>Neoaves</taxon>
        <taxon>Charadriiformes</taxon>
        <taxon>Scolopacidae</taxon>
        <taxon>Limosa</taxon>
    </lineage>
</organism>
<keyword evidence="2" id="KW-0808">Transferase</keyword>
<proteinExistence type="predicted"/>
<keyword evidence="2" id="KW-0548">Nucleotidyltransferase</keyword>
<gene>
    <name evidence="2" type="ORF">llap_21120</name>
</gene>
<protein>
    <submittedName>
        <fullName evidence="2">Rna-directed dna polymerase from mobile element jockey-like</fullName>
    </submittedName>
</protein>
<reference evidence="3" key="1">
    <citation type="submission" date="2017-11" db="EMBL/GenBank/DDBJ databases">
        <authorList>
            <person name="Lima N.C."/>
            <person name="Parody-Merino A.M."/>
            <person name="Battley P.F."/>
            <person name="Fidler A.E."/>
            <person name="Prosdocimi F."/>
        </authorList>
    </citation>
    <scope>NUCLEOTIDE SEQUENCE [LARGE SCALE GENOMIC DNA]</scope>
</reference>
<evidence type="ECO:0000256" key="1">
    <source>
        <dbReference type="SAM" id="MobiDB-lite"/>
    </source>
</evidence>
<dbReference type="AlphaFoldDB" id="A0A2I0T455"/>
<keyword evidence="2" id="KW-0695">RNA-directed DNA polymerase</keyword>
<feature type="region of interest" description="Disordered" evidence="1">
    <location>
        <begin position="153"/>
        <end position="189"/>
    </location>
</feature>
<dbReference type="PANTHER" id="PTHR33332">
    <property type="entry name" value="REVERSE TRANSCRIPTASE DOMAIN-CONTAINING PROTEIN"/>
    <property type="match status" value="1"/>
</dbReference>
<dbReference type="EMBL" id="KZ520022">
    <property type="protein sequence ID" value="PKU28576.1"/>
    <property type="molecule type" value="Genomic_DNA"/>
</dbReference>
<keyword evidence="3" id="KW-1185">Reference proteome</keyword>
<reference evidence="3" key="2">
    <citation type="submission" date="2017-12" db="EMBL/GenBank/DDBJ databases">
        <title>Genome sequence of the Bar-tailed Godwit (Limosa lapponica baueri).</title>
        <authorList>
            <person name="Lima N.C.B."/>
            <person name="Parody-Merino A.M."/>
            <person name="Battley P.F."/>
            <person name="Fidler A.E."/>
            <person name="Prosdocimi F."/>
        </authorList>
    </citation>
    <scope>NUCLEOTIDE SEQUENCE [LARGE SCALE GENOMIC DNA]</scope>
</reference>
<name>A0A2I0T455_LIMLA</name>